<organism evidence="1 2">
    <name type="scientific">Candidatus Danuiimicrobium aquiferis</name>
    <dbReference type="NCBI Taxonomy" id="1801832"/>
    <lineage>
        <taxon>Bacteria</taxon>
        <taxon>Pseudomonadati</taxon>
        <taxon>Candidatus Omnitrophota</taxon>
        <taxon>Candidatus Danuiimicrobium</taxon>
    </lineage>
</organism>
<gene>
    <name evidence="1" type="ORF">A3G33_02480</name>
</gene>
<protein>
    <submittedName>
        <fullName evidence="1">Uncharacterized protein</fullName>
    </submittedName>
</protein>
<evidence type="ECO:0000313" key="2">
    <source>
        <dbReference type="Proteomes" id="UP000178187"/>
    </source>
</evidence>
<comment type="caution">
    <text evidence="1">The sequence shown here is derived from an EMBL/GenBank/DDBJ whole genome shotgun (WGS) entry which is preliminary data.</text>
</comment>
<accession>A0A1G1KW76</accession>
<sequence>MAKERTIACPLFFILIAFLLNGCSTTDPYIGQGPHPQVQRGRSIPPLDITASCLAFLSKLVLWNGKFANHKISKESEAELVQFIDERNTQGYPAFKEAVFRLNEYAPMGDLKALFKNHQVAWPYKVLFGFTTTIIYDVLLPGRIFPWGDYYNPFTNTAHIYSGESVIGMHEAGHAYDFARVRHKGTYVFIGMLNFANLGQEMAATDTVINYAIQIRNRDLEYRAYKVLYPAYGTYVGSYVPLPFNSVIGAIGGHIAAHFKVKKRKKVYAEMDAVQKRSSNADLFV</sequence>
<proteinExistence type="predicted"/>
<name>A0A1G1KW76_9BACT</name>
<dbReference type="Proteomes" id="UP000178187">
    <property type="component" value="Unassembled WGS sequence"/>
</dbReference>
<dbReference type="EMBL" id="MHFR01000044">
    <property type="protein sequence ID" value="OGW97130.1"/>
    <property type="molecule type" value="Genomic_DNA"/>
</dbReference>
<reference evidence="1 2" key="1">
    <citation type="journal article" date="2016" name="Nat. Commun.">
        <title>Thousands of microbial genomes shed light on interconnected biogeochemical processes in an aquifer system.</title>
        <authorList>
            <person name="Anantharaman K."/>
            <person name="Brown C.T."/>
            <person name="Hug L.A."/>
            <person name="Sharon I."/>
            <person name="Castelle C.J."/>
            <person name="Probst A.J."/>
            <person name="Thomas B.C."/>
            <person name="Singh A."/>
            <person name="Wilkins M.J."/>
            <person name="Karaoz U."/>
            <person name="Brodie E.L."/>
            <person name="Williams K.H."/>
            <person name="Hubbard S.S."/>
            <person name="Banfield J.F."/>
        </authorList>
    </citation>
    <scope>NUCLEOTIDE SEQUENCE [LARGE SCALE GENOMIC DNA]</scope>
</reference>
<dbReference type="AlphaFoldDB" id="A0A1G1KW76"/>
<evidence type="ECO:0000313" key="1">
    <source>
        <dbReference type="EMBL" id="OGW97130.1"/>
    </source>
</evidence>